<dbReference type="Gene3D" id="2.40.10.170">
    <property type="match status" value="1"/>
</dbReference>
<dbReference type="InterPro" id="IPR036101">
    <property type="entry name" value="CarD-like/TRCF_RID_sf"/>
</dbReference>
<evidence type="ECO:0000256" key="7">
    <source>
        <dbReference type="ARBA" id="ARBA00022840"/>
    </source>
</evidence>
<dbReference type="GO" id="GO:0005524">
    <property type="term" value="F:ATP binding"/>
    <property type="evidence" value="ECO:0007669"/>
    <property type="project" value="UniProtKB-UniRule"/>
</dbReference>
<keyword evidence="3 13" id="KW-0547">Nucleotide-binding</keyword>
<dbReference type="EMBL" id="UFWZ01000001">
    <property type="protein sequence ID" value="SUY48334.1"/>
    <property type="molecule type" value="Genomic_DNA"/>
</dbReference>
<evidence type="ECO:0000259" key="14">
    <source>
        <dbReference type="PROSITE" id="PS51192"/>
    </source>
</evidence>
<dbReference type="FunFam" id="3.40.50.300:FF:000546">
    <property type="entry name" value="Transcription-repair-coupling factor"/>
    <property type="match status" value="1"/>
</dbReference>
<dbReference type="SMART" id="SM00982">
    <property type="entry name" value="TRCF"/>
    <property type="match status" value="1"/>
</dbReference>
<dbReference type="Gene3D" id="3.40.50.11180">
    <property type="match status" value="1"/>
</dbReference>
<evidence type="ECO:0000256" key="4">
    <source>
        <dbReference type="ARBA" id="ARBA00022763"/>
    </source>
</evidence>
<reference evidence="16 17" key="1">
    <citation type="submission" date="2018-06" db="EMBL/GenBank/DDBJ databases">
        <authorList>
            <consortium name="Pathogen Informatics"/>
            <person name="Doyle S."/>
        </authorList>
    </citation>
    <scope>NUCLEOTIDE SEQUENCE [LARGE SCALE GENOMIC DNA]</scope>
    <source>
        <strain evidence="16 17">NCTC9836</strain>
    </source>
</reference>
<dbReference type="SMART" id="SM00490">
    <property type="entry name" value="HELICc"/>
    <property type="match status" value="1"/>
</dbReference>
<feature type="domain" description="Helicase ATP-binding" evidence="14">
    <location>
        <begin position="644"/>
        <end position="805"/>
    </location>
</feature>
<dbReference type="InterPro" id="IPR047112">
    <property type="entry name" value="RecG/Mfd"/>
</dbReference>
<dbReference type="RefSeq" id="WP_115642161.1">
    <property type="nucleotide sequence ID" value="NZ_UFWZ01000001.1"/>
</dbReference>
<dbReference type="NCBIfam" id="TIGR00580">
    <property type="entry name" value="mfd"/>
    <property type="match status" value="1"/>
</dbReference>
<evidence type="ECO:0000256" key="5">
    <source>
        <dbReference type="ARBA" id="ARBA00022801"/>
    </source>
</evidence>
<dbReference type="Proteomes" id="UP000254664">
    <property type="component" value="Unassembled WGS sequence"/>
</dbReference>
<evidence type="ECO:0000256" key="9">
    <source>
        <dbReference type="ARBA" id="ARBA00023204"/>
    </source>
</evidence>
<sequence>MRFNGLLEPLRQSKEFLNIKKSMEGKRYPISLYGMSESSKAYIIDAIYEEEKKKNFFIISHSDLEAKNIYEDLSLYIPEIYYFPTKEVVFYNIDAVSGDLRWERLKVIKEMISDNKKVIVTSIEALSSKYTPIELYKKYNLKYKVGDVLNTKELTEKLIQSGYERMQLIDGKGQFSLRGGILDIYPPISATPFRIELFGDEIDSIRSFNVESQRSIEKVDEIEIFPAKEMILNSDEIQKGYNLIKEDLESFISTHKGKEHKEMVAKLKAMVNSNLESLKENWNFETIDSYIPYFFDKPSSFFDFMEDGIIIVDDIQRSIGKLESIYYEFEENYKSFLERGDILPRQGSLLISKENIISQLETKEVLTLDSIVKAGDYLKPRTIESFSEITLTSYGGKLELLMEDIKDKKSKGYKIVILSGTRPRGERLVEALRDKGIESSYKDIVSKIEYGEVVVTFGNQIKGFEYPELKVCLISDREVFGEAKRKTKKKSSNKKGVGKLKSFSELNLGDYVVHVNHGIGVYKGIKQIEVQGRIKDYLDISYDKEDKLYVPVEQLDMVQKYIGSEGKSPRVSKLGGTEWTKAKNKVRASIDEIAQDLVKLYAERSKLKGYKYSKDTVWQKQFEEEFEYEETPDQLTSLQEIKKDMESGKPMDRLLCGDVGYGKTEVAVRAAFKAIMDGKQVAFLVPTTILADQHFKNMVKRFSDFPINIDMVSRFRSAAEQKATLTALKQGNVDLLIGTHRLISKDVEFKDLGLLVVDEEQRFGVTHKEKMKNMKKNLDVLTLSATPIPRTLHMSLTGVRDISVIETPPQERYPIQTYVVEYNEQLIRDAVLREVNRKGQVYFVYNRVEDIKNMAGYLQKLLPEVKMAVAHGQMTERELEKVMIGFMSGEIDMIICTTIIETGMDIKNVNTMIVYDSDKMGLSQLYQLRGRVGRTNRIAYSYFTYKKDKILTEVAEKRLKALKEFTALGSGFKIAMRDLEIRGAGNMMGSSQHGHMAAIGYDLYCRMLEDTISLIKDEIDKEPVETAIDLKVDAYIPNDYIENEMQKIGIYKKIASIDNKDDVYDIMEELEDRFSYIVQPVNNLINISYIRSLGKILKIEDIKEKGEEVVYQFDKKENLNEDLIKGLMSKYNKKIIFKFGEKPAFSYKLSMVKREDMLEEFKNLLEYMVIIKNDLSKKVENADKE</sequence>
<evidence type="ECO:0000256" key="11">
    <source>
        <dbReference type="ARBA" id="ARBA00061399"/>
    </source>
</evidence>
<dbReference type="GO" id="GO:0003684">
    <property type="term" value="F:damaged DNA binding"/>
    <property type="evidence" value="ECO:0007669"/>
    <property type="project" value="InterPro"/>
</dbReference>
<accession>A0A381JAQ2</accession>
<keyword evidence="7 13" id="KW-0067">ATP-binding</keyword>
<dbReference type="HAMAP" id="MF_00969">
    <property type="entry name" value="TRCF"/>
    <property type="match status" value="1"/>
</dbReference>
<dbReference type="GO" id="GO:0000716">
    <property type="term" value="P:transcription-coupled nucleotide-excision repair, DNA damage recognition"/>
    <property type="evidence" value="ECO:0007669"/>
    <property type="project" value="UniProtKB-UniRule"/>
</dbReference>
<dbReference type="InterPro" id="IPR041471">
    <property type="entry name" value="UvrB_inter"/>
</dbReference>
<evidence type="ECO:0000256" key="1">
    <source>
        <dbReference type="ARBA" id="ARBA00004496"/>
    </source>
</evidence>
<dbReference type="InterPro" id="IPR014001">
    <property type="entry name" value="Helicase_ATP-bd"/>
</dbReference>
<dbReference type="GO" id="GO:0006355">
    <property type="term" value="P:regulation of DNA-templated transcription"/>
    <property type="evidence" value="ECO:0007669"/>
    <property type="project" value="UniProtKB-UniRule"/>
</dbReference>
<keyword evidence="5 13" id="KW-0378">Hydrolase</keyword>
<evidence type="ECO:0000256" key="2">
    <source>
        <dbReference type="ARBA" id="ARBA00022490"/>
    </source>
</evidence>
<evidence type="ECO:0000313" key="17">
    <source>
        <dbReference type="Proteomes" id="UP000254664"/>
    </source>
</evidence>
<dbReference type="PANTHER" id="PTHR47964:SF1">
    <property type="entry name" value="ATP-DEPENDENT DNA HELICASE HOMOLOG RECG, CHLOROPLASTIC"/>
    <property type="match status" value="1"/>
</dbReference>
<keyword evidence="8 13" id="KW-0238">DNA-binding</keyword>
<feature type="domain" description="Helicase C-terminal" evidence="15">
    <location>
        <begin position="814"/>
        <end position="980"/>
    </location>
</feature>
<name>A0A381JAQ2_9CLOT</name>
<dbReference type="AlphaFoldDB" id="A0A381JAQ2"/>
<organism evidence="16 17">
    <name type="scientific">Clostridium putrefaciens</name>
    <dbReference type="NCBI Taxonomy" id="99675"/>
    <lineage>
        <taxon>Bacteria</taxon>
        <taxon>Bacillati</taxon>
        <taxon>Bacillota</taxon>
        <taxon>Clostridia</taxon>
        <taxon>Eubacteriales</taxon>
        <taxon>Clostridiaceae</taxon>
        <taxon>Clostridium</taxon>
    </lineage>
</organism>
<dbReference type="SUPFAM" id="SSF143517">
    <property type="entry name" value="TRCF domain-like"/>
    <property type="match status" value="1"/>
</dbReference>
<dbReference type="SUPFAM" id="SSF141259">
    <property type="entry name" value="CarD-like"/>
    <property type="match status" value="1"/>
</dbReference>
<dbReference type="CDD" id="cd17991">
    <property type="entry name" value="DEXHc_TRCF"/>
    <property type="match status" value="1"/>
</dbReference>
<dbReference type="Gene3D" id="3.90.1150.50">
    <property type="entry name" value="Transcription-repair-coupling factor, D7 domain"/>
    <property type="match status" value="1"/>
</dbReference>
<dbReference type="SMART" id="SM01058">
    <property type="entry name" value="CarD_TRCF"/>
    <property type="match status" value="1"/>
</dbReference>
<comment type="similarity">
    <text evidence="11 13">In the C-terminal section; belongs to the helicase family. RecG subfamily.</text>
</comment>
<dbReference type="Gene3D" id="3.40.50.300">
    <property type="entry name" value="P-loop containing nucleotide triphosphate hydrolases"/>
    <property type="match status" value="2"/>
</dbReference>
<keyword evidence="17" id="KW-1185">Reference proteome</keyword>
<evidence type="ECO:0000256" key="8">
    <source>
        <dbReference type="ARBA" id="ARBA00023125"/>
    </source>
</evidence>
<dbReference type="PROSITE" id="PS51192">
    <property type="entry name" value="HELICASE_ATP_BIND_1"/>
    <property type="match status" value="1"/>
</dbReference>
<dbReference type="InterPro" id="IPR001650">
    <property type="entry name" value="Helicase_C-like"/>
</dbReference>
<evidence type="ECO:0000313" key="16">
    <source>
        <dbReference type="EMBL" id="SUY48334.1"/>
    </source>
</evidence>
<dbReference type="Pfam" id="PF00270">
    <property type="entry name" value="DEAD"/>
    <property type="match status" value="1"/>
</dbReference>
<proteinExistence type="inferred from homology"/>
<comment type="similarity">
    <text evidence="10 13">In the N-terminal section; belongs to the UvrB family.</text>
</comment>
<dbReference type="Gene3D" id="3.30.2060.10">
    <property type="entry name" value="Penicillin-binding protein 1b domain"/>
    <property type="match status" value="1"/>
</dbReference>
<keyword evidence="4 13" id="KW-0227">DNA damage</keyword>
<evidence type="ECO:0000256" key="3">
    <source>
        <dbReference type="ARBA" id="ARBA00022741"/>
    </source>
</evidence>
<evidence type="ECO:0000256" key="13">
    <source>
        <dbReference type="HAMAP-Rule" id="MF_00969"/>
    </source>
</evidence>
<dbReference type="InterPro" id="IPR011545">
    <property type="entry name" value="DEAD/DEAH_box_helicase_dom"/>
</dbReference>
<gene>
    <name evidence="13 16" type="primary">mfd</name>
    <name evidence="16" type="ORF">NCTC9836_02733</name>
</gene>
<dbReference type="InterPro" id="IPR003711">
    <property type="entry name" value="CarD-like/TRCF_RID"/>
</dbReference>
<dbReference type="InterPro" id="IPR037235">
    <property type="entry name" value="TRCF-like_C_D7"/>
</dbReference>
<dbReference type="SMART" id="SM00487">
    <property type="entry name" value="DEXDc"/>
    <property type="match status" value="1"/>
</dbReference>
<evidence type="ECO:0000259" key="15">
    <source>
        <dbReference type="PROSITE" id="PS51194"/>
    </source>
</evidence>
<dbReference type="InterPro" id="IPR027417">
    <property type="entry name" value="P-loop_NTPase"/>
</dbReference>
<evidence type="ECO:0000256" key="6">
    <source>
        <dbReference type="ARBA" id="ARBA00022806"/>
    </source>
</evidence>
<evidence type="ECO:0000256" key="10">
    <source>
        <dbReference type="ARBA" id="ARBA00061104"/>
    </source>
</evidence>
<dbReference type="PROSITE" id="PS51194">
    <property type="entry name" value="HELICASE_CTER"/>
    <property type="match status" value="1"/>
</dbReference>
<dbReference type="Pfam" id="PF03461">
    <property type="entry name" value="TRCF"/>
    <property type="match status" value="1"/>
</dbReference>
<dbReference type="GO" id="GO:0003678">
    <property type="term" value="F:DNA helicase activity"/>
    <property type="evidence" value="ECO:0007669"/>
    <property type="project" value="TreeGrafter"/>
</dbReference>
<protein>
    <recommendedName>
        <fullName evidence="12 13">Transcription-repair-coupling factor</fullName>
        <shortName evidence="13">TRCF</shortName>
        <ecNumber evidence="13">3.6.4.-</ecNumber>
    </recommendedName>
</protein>
<dbReference type="EC" id="3.6.4.-" evidence="13"/>
<keyword evidence="2 13" id="KW-0963">Cytoplasm</keyword>
<evidence type="ECO:0000256" key="12">
    <source>
        <dbReference type="ARBA" id="ARBA00070128"/>
    </source>
</evidence>
<dbReference type="GO" id="GO:0005737">
    <property type="term" value="C:cytoplasm"/>
    <property type="evidence" value="ECO:0007669"/>
    <property type="project" value="UniProtKB-SubCell"/>
</dbReference>
<dbReference type="InterPro" id="IPR004576">
    <property type="entry name" value="Mfd"/>
</dbReference>
<comment type="subcellular location">
    <subcellularLocation>
        <location evidence="1 13">Cytoplasm</location>
    </subcellularLocation>
</comment>
<dbReference type="GO" id="GO:0016787">
    <property type="term" value="F:hydrolase activity"/>
    <property type="evidence" value="ECO:0007669"/>
    <property type="project" value="UniProtKB-KW"/>
</dbReference>
<dbReference type="Pfam" id="PF02559">
    <property type="entry name" value="CarD_TRCF_RID"/>
    <property type="match status" value="1"/>
</dbReference>
<dbReference type="PANTHER" id="PTHR47964">
    <property type="entry name" value="ATP-DEPENDENT DNA HELICASE HOMOLOG RECG, CHLOROPLASTIC"/>
    <property type="match status" value="1"/>
</dbReference>
<dbReference type="Pfam" id="PF17757">
    <property type="entry name" value="UvrB_inter"/>
    <property type="match status" value="1"/>
</dbReference>
<dbReference type="InterPro" id="IPR005118">
    <property type="entry name" value="TRCF_C"/>
</dbReference>
<keyword evidence="6" id="KW-0347">Helicase</keyword>
<dbReference type="OrthoDB" id="9804325at2"/>
<dbReference type="Pfam" id="PF00271">
    <property type="entry name" value="Helicase_C"/>
    <property type="match status" value="1"/>
</dbReference>
<keyword evidence="9 13" id="KW-0234">DNA repair</keyword>
<comment type="function">
    <text evidence="13">Couples transcription and DNA repair by recognizing RNA polymerase (RNAP) stalled at DNA lesions. Mediates ATP-dependent release of RNAP and its truncated transcript from the DNA, and recruitment of nucleotide excision repair machinery to the damaged site.</text>
</comment>
<dbReference type="SUPFAM" id="SSF52540">
    <property type="entry name" value="P-loop containing nucleoside triphosphate hydrolases"/>
    <property type="match status" value="4"/>
</dbReference>